<name>B9YD02_9FIRM</name>
<reference evidence="1 2" key="2">
    <citation type="submission" date="2009-02" db="EMBL/GenBank/DDBJ databases">
        <title>Draft genome sequence of Holdemania filiformis DSM 12042.</title>
        <authorList>
            <person name="Sudarsanam P."/>
            <person name="Ley R."/>
            <person name="Guruge J."/>
            <person name="Turnbaugh P.J."/>
            <person name="Mahowald M."/>
            <person name="Liep D."/>
            <person name="Gordon J."/>
        </authorList>
    </citation>
    <scope>NUCLEOTIDE SEQUENCE [LARGE SCALE GENOMIC DNA]</scope>
    <source>
        <strain evidence="1 2">DSM 12042</strain>
    </source>
</reference>
<evidence type="ECO:0000313" key="1">
    <source>
        <dbReference type="EMBL" id="EEF66145.1"/>
    </source>
</evidence>
<accession>B9YD02</accession>
<dbReference type="HOGENOM" id="CLU_3200709_0_0_9"/>
<reference evidence="1 2" key="1">
    <citation type="submission" date="2008-12" db="EMBL/GenBank/DDBJ databases">
        <authorList>
            <person name="Fulton L."/>
            <person name="Clifton S."/>
            <person name="Fulton B."/>
            <person name="Xu J."/>
            <person name="Minx P."/>
            <person name="Pepin K.H."/>
            <person name="Johnson M."/>
            <person name="Bhonagiri V."/>
            <person name="Nash W.E."/>
            <person name="Mardis E.R."/>
            <person name="Wilson R.K."/>
        </authorList>
    </citation>
    <scope>NUCLEOTIDE SEQUENCE [LARGE SCALE GENOMIC DNA]</scope>
    <source>
        <strain evidence="1 2">DSM 12042</strain>
    </source>
</reference>
<dbReference type="AlphaFoldDB" id="B9YD02"/>
<dbReference type="EMBL" id="ACCF01000234">
    <property type="protein sequence ID" value="EEF66145.1"/>
    <property type="molecule type" value="Genomic_DNA"/>
</dbReference>
<comment type="caution">
    <text evidence="1">The sequence shown here is derived from an EMBL/GenBank/DDBJ whole genome shotgun (WGS) entry which is preliminary data.</text>
</comment>
<dbReference type="Proteomes" id="UP000005950">
    <property type="component" value="Unassembled WGS sequence"/>
</dbReference>
<evidence type="ECO:0000313" key="2">
    <source>
        <dbReference type="Proteomes" id="UP000005950"/>
    </source>
</evidence>
<gene>
    <name evidence="1" type="ORF">HOLDEFILI_03715</name>
</gene>
<proteinExistence type="predicted"/>
<protein>
    <submittedName>
        <fullName evidence="1">Uncharacterized protein</fullName>
    </submittedName>
</protein>
<organism evidence="1 2">
    <name type="scientific">Holdemania filiformis DSM 12042</name>
    <dbReference type="NCBI Taxonomy" id="545696"/>
    <lineage>
        <taxon>Bacteria</taxon>
        <taxon>Bacillati</taxon>
        <taxon>Bacillota</taxon>
        <taxon>Erysipelotrichia</taxon>
        <taxon>Erysipelotrichales</taxon>
        <taxon>Erysipelotrichaceae</taxon>
        <taxon>Holdemania</taxon>
    </lineage>
</organism>
<sequence length="45" mass="5256">MRRGRKSRIRRQLLSEIPLFLSLIDAVKAENRRRPVNSTAGRCSF</sequence>
<dbReference type="STRING" id="545696.HOLDEFILI_03715"/>